<dbReference type="EMBL" id="JBFNXR010000052">
    <property type="protein sequence ID" value="MEW9856457.1"/>
    <property type="molecule type" value="Genomic_DNA"/>
</dbReference>
<feature type="domain" description="GGDEF" evidence="3">
    <location>
        <begin position="543"/>
        <end position="676"/>
    </location>
</feature>
<dbReference type="Proteomes" id="UP001556118">
    <property type="component" value="Unassembled WGS sequence"/>
</dbReference>
<dbReference type="SMART" id="SM00052">
    <property type="entry name" value="EAL"/>
    <property type="match status" value="1"/>
</dbReference>
<evidence type="ECO:0000313" key="5">
    <source>
        <dbReference type="Proteomes" id="UP001556118"/>
    </source>
</evidence>
<dbReference type="Pfam" id="PF08448">
    <property type="entry name" value="PAS_4"/>
    <property type="match status" value="1"/>
</dbReference>
<dbReference type="PANTHER" id="PTHR44757">
    <property type="entry name" value="DIGUANYLATE CYCLASE DGCP"/>
    <property type="match status" value="1"/>
</dbReference>
<dbReference type="NCBIfam" id="TIGR00229">
    <property type="entry name" value="sensory_box"/>
    <property type="match status" value="2"/>
</dbReference>
<dbReference type="SUPFAM" id="SSF55785">
    <property type="entry name" value="PYP-like sensor domain (PAS domain)"/>
    <property type="match status" value="4"/>
</dbReference>
<dbReference type="CDD" id="cd01948">
    <property type="entry name" value="EAL"/>
    <property type="match status" value="1"/>
</dbReference>
<dbReference type="SUPFAM" id="SSF55073">
    <property type="entry name" value="Nucleotide cyclase"/>
    <property type="match status" value="1"/>
</dbReference>
<comment type="caution">
    <text evidence="4">The sequence shown here is derived from an EMBL/GenBank/DDBJ whole genome shotgun (WGS) entry which is preliminary data.</text>
</comment>
<reference evidence="4 5" key="1">
    <citation type="submission" date="2024-06" db="EMBL/GenBank/DDBJ databases">
        <title>Novosphingobium rhizovicinus M1R2S20.</title>
        <authorList>
            <person name="Sun J.-Q."/>
        </authorList>
    </citation>
    <scope>NUCLEOTIDE SEQUENCE [LARGE SCALE GENOMIC DNA]</scope>
    <source>
        <strain evidence="4 5">M1R2S20</strain>
    </source>
</reference>
<dbReference type="InterPro" id="IPR000014">
    <property type="entry name" value="PAS"/>
</dbReference>
<feature type="domain" description="PAC" evidence="1">
    <location>
        <begin position="207"/>
        <end position="259"/>
    </location>
</feature>
<dbReference type="NCBIfam" id="TIGR00254">
    <property type="entry name" value="GGDEF"/>
    <property type="match status" value="1"/>
</dbReference>
<dbReference type="SUPFAM" id="SSF141868">
    <property type="entry name" value="EAL domain-like"/>
    <property type="match status" value="1"/>
</dbReference>
<dbReference type="Pfam" id="PF08447">
    <property type="entry name" value="PAS_3"/>
    <property type="match status" value="1"/>
</dbReference>
<dbReference type="PROSITE" id="PS50883">
    <property type="entry name" value="EAL"/>
    <property type="match status" value="1"/>
</dbReference>
<dbReference type="InterPro" id="IPR035919">
    <property type="entry name" value="EAL_sf"/>
</dbReference>
<dbReference type="RefSeq" id="WP_367774907.1">
    <property type="nucleotide sequence ID" value="NZ_JBFNXR010000052.1"/>
</dbReference>
<dbReference type="Pfam" id="PF00990">
    <property type="entry name" value="GGDEF"/>
    <property type="match status" value="1"/>
</dbReference>
<dbReference type="SMART" id="SM00086">
    <property type="entry name" value="PAC"/>
    <property type="match status" value="3"/>
</dbReference>
<dbReference type="InterPro" id="IPR029787">
    <property type="entry name" value="Nucleotide_cyclase"/>
</dbReference>
<dbReference type="InterPro" id="IPR000160">
    <property type="entry name" value="GGDEF_dom"/>
</dbReference>
<feature type="domain" description="PAC" evidence="1">
    <location>
        <begin position="455"/>
        <end position="511"/>
    </location>
</feature>
<dbReference type="CDD" id="cd01949">
    <property type="entry name" value="GGDEF"/>
    <property type="match status" value="1"/>
</dbReference>
<evidence type="ECO:0000259" key="3">
    <source>
        <dbReference type="PROSITE" id="PS50887"/>
    </source>
</evidence>
<dbReference type="InterPro" id="IPR000700">
    <property type="entry name" value="PAS-assoc_C"/>
</dbReference>
<dbReference type="InterPro" id="IPR013655">
    <property type="entry name" value="PAS_fold_3"/>
</dbReference>
<dbReference type="InterPro" id="IPR013656">
    <property type="entry name" value="PAS_4"/>
</dbReference>
<evidence type="ECO:0000259" key="1">
    <source>
        <dbReference type="PROSITE" id="PS50113"/>
    </source>
</evidence>
<dbReference type="CDD" id="cd00130">
    <property type="entry name" value="PAS"/>
    <property type="match status" value="2"/>
</dbReference>
<organism evidence="4 5">
    <name type="scientific">Novosphingobium rhizovicinum</name>
    <dbReference type="NCBI Taxonomy" id="3228928"/>
    <lineage>
        <taxon>Bacteria</taxon>
        <taxon>Pseudomonadati</taxon>
        <taxon>Pseudomonadota</taxon>
        <taxon>Alphaproteobacteria</taxon>
        <taxon>Sphingomonadales</taxon>
        <taxon>Sphingomonadaceae</taxon>
        <taxon>Novosphingobium</taxon>
    </lineage>
</organism>
<gene>
    <name evidence="4" type="ORF">ABUH87_15060</name>
</gene>
<evidence type="ECO:0000259" key="2">
    <source>
        <dbReference type="PROSITE" id="PS50883"/>
    </source>
</evidence>
<dbReference type="Gene3D" id="3.30.70.270">
    <property type="match status" value="1"/>
</dbReference>
<feature type="domain" description="EAL" evidence="2">
    <location>
        <begin position="685"/>
        <end position="940"/>
    </location>
</feature>
<evidence type="ECO:0000313" key="4">
    <source>
        <dbReference type="EMBL" id="MEW9856457.1"/>
    </source>
</evidence>
<dbReference type="InterPro" id="IPR035965">
    <property type="entry name" value="PAS-like_dom_sf"/>
</dbReference>
<dbReference type="PROSITE" id="PS50113">
    <property type="entry name" value="PAC"/>
    <property type="match status" value="2"/>
</dbReference>
<dbReference type="Pfam" id="PF00563">
    <property type="entry name" value="EAL"/>
    <property type="match status" value="1"/>
</dbReference>
<dbReference type="InterPro" id="IPR052155">
    <property type="entry name" value="Biofilm_reg_signaling"/>
</dbReference>
<dbReference type="Gene3D" id="3.30.450.20">
    <property type="entry name" value="PAS domain"/>
    <property type="match status" value="4"/>
</dbReference>
<dbReference type="InterPro" id="IPR001610">
    <property type="entry name" value="PAC"/>
</dbReference>
<protein>
    <submittedName>
        <fullName evidence="4">EAL domain-containing protein</fullName>
    </submittedName>
</protein>
<keyword evidence="5" id="KW-1185">Reference proteome</keyword>
<dbReference type="InterPro" id="IPR001633">
    <property type="entry name" value="EAL_dom"/>
</dbReference>
<name>A0ABV3RED6_9SPHN</name>
<dbReference type="PROSITE" id="PS50887">
    <property type="entry name" value="GGDEF"/>
    <property type="match status" value="1"/>
</dbReference>
<proteinExistence type="predicted"/>
<dbReference type="PANTHER" id="PTHR44757:SF2">
    <property type="entry name" value="BIOFILM ARCHITECTURE MAINTENANCE PROTEIN MBAA"/>
    <property type="match status" value="1"/>
</dbReference>
<dbReference type="SMART" id="SM00091">
    <property type="entry name" value="PAS"/>
    <property type="match status" value="3"/>
</dbReference>
<sequence length="952" mass="106111">MDVSGLPSFVQDSVPLSTLLGYLQTSSDSIVVVDGNRQPIYLNDRAREEMAQYAAQLGEDFLAEVVEGGKGDELTRLCCEAADSGKPVSFEARLDWLDAWYEIQATAIDGNMILRFRNISDRREAEERLRAAEERYRLAANATKDLIWDYDVRAGSIDWSDALRQFGYSLQNLRCEIEWWRQRVHPVDRARVVESLDEALASGRDRWSSRYRFMRADGSYVVVRDGGFVIRDQDGKPLRMVGSITDLTEDHDARQELARTRSLSHSIAAAAQITVHVVEPDGTIMYEHAFDAHNRNDVQLVQSVGQNWFDQLPHESAVAARACVARVFAEKREERLQVRMVAESGVECWLDLTITPISVGVEEPRVMISAFDVTALQQLRQSLRETQLVHQSILEASADWIMILGTRGEIKLINEPGLRMLEISQPELLLEKQWAELWPEGVRQTIGSALSEANDSRSARFTECALTAAGTPKWWDVVLTPMLDDAGRVIRLLAIARDITSARMQAEEIRWASEHDALTSLPNRRSFQSRLQEATAGAATQGAAVGLLLIDLDHFKHVNDSLGHAAGDCLLIGFAERLRECVEPRGIVARVGGDEFAVIVDDIRRPQELAQIGDKILKQMQAPFAYEDRIISAGASIGAALFPDDAASGHELFKSADIALYALKETGRGGLRMFHSHLREEAQLVASQLSLARTVLREASIVPFYQPRIELHSGRILGFEALLRWQHATNGIQEPATILASFREYDIASGLGELMYTSVLRDLARWRAQNVEVGRVSINVAPAEFLRDNYAERLLSTMAAIGIPPHDVEIEVTEHVFFDRGTHYVIRALQKLKDAGVQIALDDFGTGYSSLSHLRDLPVDVVKIDRSFISRALEDPEIGSIVTAVVELARSLSLQVVAEGIETEAQRSYLLSHQCHQGQGYLFHRPMPAGMVAETLRHHAEIIAAGAPTLKI</sequence>
<dbReference type="SMART" id="SM00267">
    <property type="entry name" value="GGDEF"/>
    <property type="match status" value="1"/>
</dbReference>
<dbReference type="Gene3D" id="3.20.20.450">
    <property type="entry name" value="EAL domain"/>
    <property type="match status" value="1"/>
</dbReference>
<accession>A0ABV3RED6</accession>
<dbReference type="InterPro" id="IPR043128">
    <property type="entry name" value="Rev_trsase/Diguanyl_cyclase"/>
</dbReference>